<dbReference type="KEGG" id="adu:127740500"/>
<evidence type="ECO:0000256" key="1">
    <source>
        <dbReference type="SAM" id="MobiDB-lite"/>
    </source>
</evidence>
<feature type="compositionally biased region" description="Gly residues" evidence="1">
    <location>
        <begin position="9"/>
        <end position="20"/>
    </location>
</feature>
<dbReference type="Proteomes" id="UP000515211">
    <property type="component" value="Chromosome 7"/>
</dbReference>
<protein>
    <submittedName>
        <fullName evidence="3">Uncharacterized protein LOC127740500 isoform X1</fullName>
    </submittedName>
</protein>
<name>A0A9C6TBJ7_ARADU</name>
<dbReference type="RefSeq" id="XP_052107454.1">
    <property type="nucleotide sequence ID" value="XM_052251494.1"/>
</dbReference>
<evidence type="ECO:0000313" key="2">
    <source>
        <dbReference type="Proteomes" id="UP000515211"/>
    </source>
</evidence>
<reference evidence="2" key="1">
    <citation type="journal article" date="2016" name="Nat. Genet.">
        <title>The genome sequences of Arachis duranensis and Arachis ipaensis, the diploid ancestors of cultivated peanut.</title>
        <authorList>
            <person name="Bertioli D.J."/>
            <person name="Cannon S.B."/>
            <person name="Froenicke L."/>
            <person name="Huang G."/>
            <person name="Farmer A.D."/>
            <person name="Cannon E.K."/>
            <person name="Liu X."/>
            <person name="Gao D."/>
            <person name="Clevenger J."/>
            <person name="Dash S."/>
            <person name="Ren L."/>
            <person name="Moretzsohn M.C."/>
            <person name="Shirasawa K."/>
            <person name="Huang W."/>
            <person name="Vidigal B."/>
            <person name="Abernathy B."/>
            <person name="Chu Y."/>
            <person name="Niederhuth C.E."/>
            <person name="Umale P."/>
            <person name="Araujo A.C."/>
            <person name="Kozik A."/>
            <person name="Kim K.D."/>
            <person name="Burow M.D."/>
            <person name="Varshney R.K."/>
            <person name="Wang X."/>
            <person name="Zhang X."/>
            <person name="Barkley N."/>
            <person name="Guimaraes P.M."/>
            <person name="Isobe S."/>
            <person name="Guo B."/>
            <person name="Liao B."/>
            <person name="Stalker H.T."/>
            <person name="Schmitz R.J."/>
            <person name="Scheffler B.E."/>
            <person name="Leal-Bertioli S.C."/>
            <person name="Xun X."/>
            <person name="Jackson S.A."/>
            <person name="Michelmore R."/>
            <person name="Ozias-Akins P."/>
        </authorList>
    </citation>
    <scope>NUCLEOTIDE SEQUENCE [LARGE SCALE GENOMIC DNA]</scope>
    <source>
        <strain evidence="2">cv. V14167</strain>
    </source>
</reference>
<gene>
    <name evidence="3" type="primary">LOC127740500</name>
</gene>
<organism evidence="2 3">
    <name type="scientific">Arachis duranensis</name>
    <name type="common">Wild peanut</name>
    <dbReference type="NCBI Taxonomy" id="130453"/>
    <lineage>
        <taxon>Eukaryota</taxon>
        <taxon>Viridiplantae</taxon>
        <taxon>Streptophyta</taxon>
        <taxon>Embryophyta</taxon>
        <taxon>Tracheophyta</taxon>
        <taxon>Spermatophyta</taxon>
        <taxon>Magnoliopsida</taxon>
        <taxon>eudicotyledons</taxon>
        <taxon>Gunneridae</taxon>
        <taxon>Pentapetalae</taxon>
        <taxon>rosids</taxon>
        <taxon>fabids</taxon>
        <taxon>Fabales</taxon>
        <taxon>Fabaceae</taxon>
        <taxon>Papilionoideae</taxon>
        <taxon>50 kb inversion clade</taxon>
        <taxon>dalbergioids sensu lato</taxon>
        <taxon>Dalbergieae</taxon>
        <taxon>Pterocarpus clade</taxon>
        <taxon>Arachis</taxon>
    </lineage>
</organism>
<accession>A0A9C6TBJ7</accession>
<dbReference type="AlphaFoldDB" id="A0A9C6TBJ7"/>
<keyword evidence="2" id="KW-1185">Reference proteome</keyword>
<dbReference type="GeneID" id="127740500"/>
<feature type="region of interest" description="Disordered" evidence="1">
    <location>
        <begin position="1"/>
        <end position="24"/>
    </location>
</feature>
<sequence length="190" mass="21029">MSSICVEKGGSGETGGVRPDGGGKKKLAITGGGHPYRPIVSWLPIILAEELNVDFAVVRSIEEWLLKVCLEAEIPCPCFFKVKQFVGEQGPFFGFTVVIPGHPFEIELFVIGRFSMVEKAAREDAAYEMLCVLLDVTGKEIQDYNYRKVKLLSDSNNALRAGVGQLEESYEKLKASYDSLVKRHVEGERV</sequence>
<proteinExistence type="predicted"/>
<evidence type="ECO:0000313" key="3">
    <source>
        <dbReference type="RefSeq" id="XP_052107454.1"/>
    </source>
</evidence>
<reference evidence="3" key="2">
    <citation type="submission" date="2025-08" db="UniProtKB">
        <authorList>
            <consortium name="RefSeq"/>
        </authorList>
    </citation>
    <scope>IDENTIFICATION</scope>
    <source>
        <tissue evidence="3">Whole plant</tissue>
    </source>
</reference>